<dbReference type="Gene3D" id="2.160.20.120">
    <property type="match status" value="1"/>
</dbReference>
<dbReference type="Pfam" id="PF10988">
    <property type="entry name" value="DUF2807"/>
    <property type="match status" value="1"/>
</dbReference>
<dbReference type="AlphaFoldDB" id="A0A081PM05"/>
<sequence length="193" mass="21136">MKTRIQILMGAAVAALLTISSVNVNAAVKLPAMESLTLKTDVKKVVVKGNVRVTLMQSNREWVTMDENDLDKVSVSQFGDVLTISSNEAEPVEVIVHVNDIYRIDASDKAVVNTQGNLKLQNLQIFLRDQAVARVNTVTESLYTLVDSDANLVLRGSTESHTVNYAALNNVNMTKFTAAKTKKVGQINFLAMQ</sequence>
<protein>
    <recommendedName>
        <fullName evidence="2">Putative auto-transporter adhesin head GIN domain-containing protein</fullName>
    </recommendedName>
</protein>
<gene>
    <name evidence="3" type="ORF">N180_16820</name>
</gene>
<dbReference type="EMBL" id="JNFF01000004">
    <property type="protein sequence ID" value="KEQ31728.1"/>
    <property type="molecule type" value="Genomic_DNA"/>
</dbReference>
<proteinExistence type="predicted"/>
<accession>A0A081PM05</accession>
<dbReference type="OrthoDB" id="759627at2"/>
<feature type="chain" id="PRO_5001761984" description="Putative auto-transporter adhesin head GIN domain-containing protein" evidence="1">
    <location>
        <begin position="27"/>
        <end position="193"/>
    </location>
</feature>
<dbReference type="InterPro" id="IPR021255">
    <property type="entry name" value="DUF2807"/>
</dbReference>
<evidence type="ECO:0000313" key="4">
    <source>
        <dbReference type="Proteomes" id="UP000028007"/>
    </source>
</evidence>
<evidence type="ECO:0000259" key="2">
    <source>
        <dbReference type="Pfam" id="PF10988"/>
    </source>
</evidence>
<organism evidence="3 4">
    <name type="scientific">Pedobacter antarcticus 4BY</name>
    <dbReference type="NCBI Taxonomy" id="1358423"/>
    <lineage>
        <taxon>Bacteria</taxon>
        <taxon>Pseudomonadati</taxon>
        <taxon>Bacteroidota</taxon>
        <taxon>Sphingobacteriia</taxon>
        <taxon>Sphingobacteriales</taxon>
        <taxon>Sphingobacteriaceae</taxon>
        <taxon>Pedobacter</taxon>
    </lineage>
</organism>
<dbReference type="Proteomes" id="UP000028007">
    <property type="component" value="Unassembled WGS sequence"/>
</dbReference>
<evidence type="ECO:0000256" key="1">
    <source>
        <dbReference type="SAM" id="SignalP"/>
    </source>
</evidence>
<reference evidence="3 4" key="1">
    <citation type="journal article" date="1992" name="Int. J. Syst. Bacteriol.">
        <title>Sphingobacterium antarcticus sp. nov. a Psychrotrophic Bacterium from the Soils of Schirmacher Oasis, Antarctica.</title>
        <authorList>
            <person name="Shivaji S."/>
            <person name="Ray M.K."/>
            <person name="Rao N.S."/>
            <person name="Saiserr L."/>
            <person name="Jagannadham M.V."/>
            <person name="Kumar G.S."/>
            <person name="Reddy G."/>
            <person name="Bhargava P.M."/>
        </authorList>
    </citation>
    <scope>NUCLEOTIDE SEQUENCE [LARGE SCALE GENOMIC DNA]</scope>
    <source>
        <strain evidence="3 4">4BY</strain>
    </source>
</reference>
<name>A0A081PM05_9SPHI</name>
<feature type="signal peptide" evidence="1">
    <location>
        <begin position="1"/>
        <end position="26"/>
    </location>
</feature>
<feature type="domain" description="Putative auto-transporter adhesin head GIN" evidence="2">
    <location>
        <begin position="43"/>
        <end position="181"/>
    </location>
</feature>
<comment type="caution">
    <text evidence="3">The sequence shown here is derived from an EMBL/GenBank/DDBJ whole genome shotgun (WGS) entry which is preliminary data.</text>
</comment>
<keyword evidence="1" id="KW-0732">Signal</keyword>
<dbReference type="RefSeq" id="WP_051759469.1">
    <property type="nucleotide sequence ID" value="NZ_JNFF01000004.1"/>
</dbReference>
<evidence type="ECO:0000313" key="3">
    <source>
        <dbReference type="EMBL" id="KEQ31728.1"/>
    </source>
</evidence>
<keyword evidence="4" id="KW-1185">Reference proteome</keyword>